<proteinExistence type="predicted"/>
<gene>
    <name evidence="2" type="ORF">G3I43_05065</name>
    <name evidence="3" type="ORF">G3I58_08985</name>
</gene>
<dbReference type="PANTHER" id="PTHR38444">
    <property type="entry name" value="ENTEROBACTIN BIOSYNTHESIS PROTEIN YBDZ"/>
    <property type="match status" value="1"/>
</dbReference>
<dbReference type="InterPro" id="IPR037407">
    <property type="entry name" value="MLP_fam"/>
</dbReference>
<reference evidence="2 4" key="1">
    <citation type="submission" date="2020-01" db="EMBL/GenBank/DDBJ databases">
        <title>Insect and environment-associated Actinomycetes.</title>
        <authorList>
            <person name="Currrie C."/>
            <person name="Chevrette M."/>
            <person name="Carlson C."/>
            <person name="Stubbendieck R."/>
            <person name="Wendt-Pienkowski E."/>
        </authorList>
    </citation>
    <scope>NUCLEOTIDE SEQUENCE</scope>
    <source>
        <strain evidence="2">SID505</strain>
        <strain evidence="3 4">SID7903</strain>
    </source>
</reference>
<feature type="domain" description="MbtH-like" evidence="1">
    <location>
        <begin position="10"/>
        <end position="55"/>
    </location>
</feature>
<dbReference type="EMBL" id="JAAGMS010000094">
    <property type="protein sequence ID" value="NEB98118.1"/>
    <property type="molecule type" value="Genomic_DNA"/>
</dbReference>
<organism evidence="2">
    <name type="scientific">Streptomyces anulatus</name>
    <name type="common">Streptomyces chrysomallus</name>
    <dbReference type="NCBI Taxonomy" id="1892"/>
    <lineage>
        <taxon>Bacteria</taxon>
        <taxon>Bacillati</taxon>
        <taxon>Actinomycetota</taxon>
        <taxon>Actinomycetes</taxon>
        <taxon>Kitasatosporales</taxon>
        <taxon>Streptomycetaceae</taxon>
        <taxon>Streptomyces</taxon>
    </lineage>
</organism>
<dbReference type="SUPFAM" id="SSF160582">
    <property type="entry name" value="MbtH-like"/>
    <property type="match status" value="1"/>
</dbReference>
<evidence type="ECO:0000313" key="3">
    <source>
        <dbReference type="EMBL" id="NEB98118.1"/>
    </source>
</evidence>
<accession>A0A6G3SKK9</accession>
<dbReference type="RefSeq" id="WP_047180124.1">
    <property type="nucleotide sequence ID" value="NZ_CP086102.1"/>
</dbReference>
<dbReference type="Proteomes" id="UP000470951">
    <property type="component" value="Unassembled WGS sequence"/>
</dbReference>
<dbReference type="GO" id="GO:0005829">
    <property type="term" value="C:cytosol"/>
    <property type="evidence" value="ECO:0007669"/>
    <property type="project" value="TreeGrafter"/>
</dbReference>
<dbReference type="AlphaFoldDB" id="A0A6G3SKK9"/>
<dbReference type="Pfam" id="PF03621">
    <property type="entry name" value="MbtH"/>
    <property type="match status" value="1"/>
</dbReference>
<dbReference type="InterPro" id="IPR005153">
    <property type="entry name" value="MbtH-like_dom"/>
</dbReference>
<evidence type="ECO:0000313" key="4">
    <source>
        <dbReference type="Proteomes" id="UP000470951"/>
    </source>
</evidence>
<dbReference type="SMART" id="SM00923">
    <property type="entry name" value="MbtH"/>
    <property type="match status" value="1"/>
</dbReference>
<dbReference type="InterPro" id="IPR038020">
    <property type="entry name" value="MbtH-like_sf"/>
</dbReference>
<dbReference type="Gene3D" id="3.90.820.10">
    <property type="entry name" value="Structural Genomics, Unknown Function 30-nov-00 1gh9 Mol_id"/>
    <property type="match status" value="1"/>
</dbReference>
<sequence>MSAHDAPVRAPEAWLAVVNDEGQHSLWAAGEALPEGWRAAGFEGGREECLAWIEREWTDITPLSARRDP</sequence>
<evidence type="ECO:0000313" key="2">
    <source>
        <dbReference type="EMBL" id="NEB83557.1"/>
    </source>
</evidence>
<dbReference type="PANTHER" id="PTHR38444:SF1">
    <property type="entry name" value="ENTEROBACTIN BIOSYNTHESIS PROTEIN YBDZ"/>
    <property type="match status" value="1"/>
</dbReference>
<comment type="caution">
    <text evidence="2">The sequence shown here is derived from an EMBL/GenBank/DDBJ whole genome shotgun (WGS) entry which is preliminary data.</text>
</comment>
<dbReference type="GO" id="GO:0019290">
    <property type="term" value="P:siderophore biosynthetic process"/>
    <property type="evidence" value="ECO:0007669"/>
    <property type="project" value="TreeGrafter"/>
</dbReference>
<evidence type="ECO:0000259" key="1">
    <source>
        <dbReference type="SMART" id="SM00923"/>
    </source>
</evidence>
<dbReference type="EMBL" id="JAAGMK010000126">
    <property type="protein sequence ID" value="NEB83557.1"/>
    <property type="molecule type" value="Genomic_DNA"/>
</dbReference>
<protein>
    <submittedName>
        <fullName evidence="2">MbtH family NRPS accessory protein</fullName>
    </submittedName>
</protein>
<name>A0A6G3SKK9_STRAQ</name>